<dbReference type="RefSeq" id="WP_301245762.1">
    <property type="nucleotide sequence ID" value="NZ_JAROCD010000003.1"/>
</dbReference>
<dbReference type="InterPro" id="IPR036514">
    <property type="entry name" value="SGNH_hydro_sf"/>
</dbReference>
<feature type="compositionally biased region" description="Polar residues" evidence="9">
    <location>
        <begin position="413"/>
        <end position="424"/>
    </location>
</feature>
<comment type="subcellular location">
    <subcellularLocation>
        <location evidence="1">Cell membrane</location>
        <topology evidence="1">Multi-pass membrane protein</topology>
    </subcellularLocation>
</comment>
<evidence type="ECO:0000313" key="13">
    <source>
        <dbReference type="Proteomes" id="UP001174205"/>
    </source>
</evidence>
<comment type="caution">
    <text evidence="12">The sequence shown here is derived from an EMBL/GenBank/DDBJ whole genome shotgun (WGS) entry which is preliminary data.</text>
</comment>
<evidence type="ECO:0000256" key="8">
    <source>
        <dbReference type="ARBA" id="ARBA00023315"/>
    </source>
</evidence>
<dbReference type="Pfam" id="PF01757">
    <property type="entry name" value="Acyl_transf_3"/>
    <property type="match status" value="1"/>
</dbReference>
<comment type="similarity">
    <text evidence="2">Belongs to the acyltransferase 3 family.</text>
</comment>
<proteinExistence type="inferred from homology"/>
<dbReference type="Proteomes" id="UP001174205">
    <property type="component" value="Unassembled WGS sequence"/>
</dbReference>
<dbReference type="SUPFAM" id="SSF52266">
    <property type="entry name" value="SGNH hydrolase"/>
    <property type="match status" value="1"/>
</dbReference>
<accession>A0ABT8J7A6</accession>
<dbReference type="GO" id="GO:0016746">
    <property type="term" value="F:acyltransferase activity"/>
    <property type="evidence" value="ECO:0007669"/>
    <property type="project" value="UniProtKB-KW"/>
</dbReference>
<feature type="region of interest" description="Disordered" evidence="9">
    <location>
        <begin position="413"/>
        <end position="547"/>
    </location>
</feature>
<evidence type="ECO:0000256" key="1">
    <source>
        <dbReference type="ARBA" id="ARBA00004651"/>
    </source>
</evidence>
<dbReference type="InterPro" id="IPR002656">
    <property type="entry name" value="Acyl_transf_3_dom"/>
</dbReference>
<keyword evidence="13" id="KW-1185">Reference proteome</keyword>
<evidence type="ECO:0000256" key="4">
    <source>
        <dbReference type="ARBA" id="ARBA00022679"/>
    </source>
</evidence>
<evidence type="ECO:0000256" key="9">
    <source>
        <dbReference type="SAM" id="MobiDB-lite"/>
    </source>
</evidence>
<reference evidence="12" key="1">
    <citation type="submission" date="2023-03" db="EMBL/GenBank/DDBJ databases">
        <title>MT1 and MT2 Draft Genomes of Novel Species.</title>
        <authorList>
            <person name="Venkateswaran K."/>
        </authorList>
    </citation>
    <scope>NUCLEOTIDE SEQUENCE</scope>
    <source>
        <strain evidence="12">F6_3S_P_1C</strain>
    </source>
</reference>
<evidence type="ECO:0000313" key="12">
    <source>
        <dbReference type="EMBL" id="MDN4600971.1"/>
    </source>
</evidence>
<evidence type="ECO:0000256" key="3">
    <source>
        <dbReference type="ARBA" id="ARBA00022475"/>
    </source>
</evidence>
<keyword evidence="4" id="KW-0808">Transferase</keyword>
<feature type="transmembrane region" description="Helical" evidence="10">
    <location>
        <begin position="20"/>
        <end position="53"/>
    </location>
</feature>
<keyword evidence="5 10" id="KW-0812">Transmembrane</keyword>
<organism evidence="12 13">
    <name type="scientific">Paenibacillus vandeheii</name>
    <dbReference type="NCBI Taxonomy" id="3035917"/>
    <lineage>
        <taxon>Bacteria</taxon>
        <taxon>Bacillati</taxon>
        <taxon>Bacillota</taxon>
        <taxon>Bacilli</taxon>
        <taxon>Bacillales</taxon>
        <taxon>Paenibacillaceae</taxon>
        <taxon>Paenibacillus</taxon>
    </lineage>
</organism>
<dbReference type="CDD" id="cd01840">
    <property type="entry name" value="SGNH_hydrolase_yrhL_like"/>
    <property type="match status" value="1"/>
</dbReference>
<feature type="compositionally biased region" description="Basic and acidic residues" evidence="9">
    <location>
        <begin position="454"/>
        <end position="492"/>
    </location>
</feature>
<protein>
    <submittedName>
        <fullName evidence="12">Acyltransferase family protein</fullName>
    </submittedName>
</protein>
<feature type="transmembrane region" description="Helical" evidence="10">
    <location>
        <begin position="110"/>
        <end position="130"/>
    </location>
</feature>
<evidence type="ECO:0000256" key="6">
    <source>
        <dbReference type="ARBA" id="ARBA00022989"/>
    </source>
</evidence>
<keyword evidence="3" id="KW-1003">Cell membrane</keyword>
<sequence>MSQSLNSKRHMNGLDGLRAIAVLAVIGYHLNLGFIPGGLLGVGIFFVLSGYLITDILLTQWQEHGRISLGDFWVRRARRLLPGMITMTAVVMIWLLCTDPSRLAALRGDIVSGVLYISNWWYIFHNVSYFESFGPPSPFGHFWSLAVEEQFYIVWPLLLVAAIVLFKRKGWLVVFIVVAAELSAGAMAIMYNPDLDPSRVYYGTDTRAFALLGGAALAVVWPSRKLSSSLASINRIVLDVTGLAALALLIYMMLNTSEYDPSLYRGGMVLQAIATTWLVAVLAHPSSFLARLIGAKPLRWIGERSYGLYLWHYPVIILTSPTVDTGGAHPVRMVLQVAATVVLASLSLKYIENPIRHNGFRDSWSRLWGRGRNATGIRNVWWKRAGLLMSMLLMSFTVSQMMITSAANSDSHSVSMSATLNGEHSVTEEKGQDVLPATVSTSGTSGTDKPAPQKNDKPAAKAGDPPDKGEQQTTKPDKAPKPEEPSSGEEKGTTPGDSNNAVGKPKGSTDNPEHPEDNDNQQPEDPVNTSDSSKVQGETAPPAKDGKIHYTVIGDSVILDAKPYLEQTISGVHVDGHIGRQMWEAADVLDGLKRNNQMGSHVVLELGTNGSFNSKSLNSVLDYLKEEEHVYLVTVRVPRPWERTVNKALNEAASDYSNVSLIDWHTASEGHDEYFEKDGVHLTKEGSEAFAALVKDSMK</sequence>
<feature type="domain" description="Acyltransferase 3" evidence="11">
    <location>
        <begin position="12"/>
        <end position="344"/>
    </location>
</feature>
<feature type="compositionally biased region" description="Polar residues" evidence="9">
    <location>
        <begin position="520"/>
        <end position="536"/>
    </location>
</feature>
<feature type="compositionally biased region" description="Polar residues" evidence="9">
    <location>
        <begin position="438"/>
        <end position="447"/>
    </location>
</feature>
<dbReference type="InterPro" id="IPR050879">
    <property type="entry name" value="Acyltransferase_3"/>
</dbReference>
<gene>
    <name evidence="12" type="ORF">P5G61_07050</name>
</gene>
<name>A0ABT8J7A6_9BACL</name>
<dbReference type="PANTHER" id="PTHR23028">
    <property type="entry name" value="ACETYLTRANSFERASE"/>
    <property type="match status" value="1"/>
</dbReference>
<feature type="transmembrane region" description="Helical" evidence="10">
    <location>
        <begin position="80"/>
        <end position="98"/>
    </location>
</feature>
<feature type="transmembrane region" description="Helical" evidence="10">
    <location>
        <begin position="171"/>
        <end position="191"/>
    </location>
</feature>
<feature type="transmembrane region" description="Helical" evidence="10">
    <location>
        <begin position="150"/>
        <end position="166"/>
    </location>
</feature>
<feature type="transmembrane region" description="Helical" evidence="10">
    <location>
        <begin position="206"/>
        <end position="224"/>
    </location>
</feature>
<keyword evidence="8 12" id="KW-0012">Acyltransferase</keyword>
<dbReference type="PANTHER" id="PTHR23028:SF53">
    <property type="entry name" value="ACYL_TRANSF_3 DOMAIN-CONTAINING PROTEIN"/>
    <property type="match status" value="1"/>
</dbReference>
<evidence type="ECO:0000256" key="2">
    <source>
        <dbReference type="ARBA" id="ARBA00007400"/>
    </source>
</evidence>
<evidence type="ECO:0000256" key="7">
    <source>
        <dbReference type="ARBA" id="ARBA00023136"/>
    </source>
</evidence>
<keyword evidence="6 10" id="KW-1133">Transmembrane helix</keyword>
<evidence type="ECO:0000256" key="5">
    <source>
        <dbReference type="ARBA" id="ARBA00022692"/>
    </source>
</evidence>
<dbReference type="EMBL" id="JAROCD010000003">
    <property type="protein sequence ID" value="MDN4600971.1"/>
    <property type="molecule type" value="Genomic_DNA"/>
</dbReference>
<feature type="transmembrane region" description="Helical" evidence="10">
    <location>
        <begin position="387"/>
        <end position="407"/>
    </location>
</feature>
<evidence type="ECO:0000256" key="10">
    <source>
        <dbReference type="SAM" id="Phobius"/>
    </source>
</evidence>
<keyword evidence="7 10" id="KW-0472">Membrane</keyword>
<dbReference type="Gene3D" id="3.40.50.1110">
    <property type="entry name" value="SGNH hydrolase"/>
    <property type="match status" value="1"/>
</dbReference>
<feature type="transmembrane region" description="Helical" evidence="10">
    <location>
        <begin position="236"/>
        <end position="254"/>
    </location>
</feature>
<evidence type="ECO:0000259" key="11">
    <source>
        <dbReference type="Pfam" id="PF01757"/>
    </source>
</evidence>
<feature type="transmembrane region" description="Helical" evidence="10">
    <location>
        <begin position="274"/>
        <end position="294"/>
    </location>
</feature>